<evidence type="ECO:0000313" key="9">
    <source>
        <dbReference type="Proteomes" id="UP000504632"/>
    </source>
</evidence>
<dbReference type="Pfam" id="PF12796">
    <property type="entry name" value="Ank_2"/>
    <property type="match status" value="2"/>
</dbReference>
<evidence type="ECO:0000256" key="7">
    <source>
        <dbReference type="PROSITE-ProRule" id="PRU00023"/>
    </source>
</evidence>
<dbReference type="AlphaFoldDB" id="A0A6J2W045"/>
<organism evidence="9 10">
    <name type="scientific">Chanos chanos</name>
    <name type="common">Milkfish</name>
    <name type="synonym">Mugil chanos</name>
    <dbReference type="NCBI Taxonomy" id="29144"/>
    <lineage>
        <taxon>Eukaryota</taxon>
        <taxon>Metazoa</taxon>
        <taxon>Chordata</taxon>
        <taxon>Craniata</taxon>
        <taxon>Vertebrata</taxon>
        <taxon>Euteleostomi</taxon>
        <taxon>Actinopterygii</taxon>
        <taxon>Neopterygii</taxon>
        <taxon>Teleostei</taxon>
        <taxon>Ostariophysi</taxon>
        <taxon>Gonorynchiformes</taxon>
        <taxon>Chanidae</taxon>
        <taxon>Chanos</taxon>
    </lineage>
</organism>
<feature type="repeat" description="ANK" evidence="7">
    <location>
        <begin position="235"/>
        <end position="255"/>
    </location>
</feature>
<dbReference type="SMART" id="SM00248">
    <property type="entry name" value="ANK"/>
    <property type="match status" value="6"/>
</dbReference>
<comment type="function">
    <text evidence="6">Inhibits the activity of dimeric NF-kappa-B/REL complexes by trapping REL (RELA/p65 and NFKB1/p50) dimers in the cytoplasm by masking their nuclear localization signals. On cellular stimulation by immune and pro-inflammatory responses, becomes phosphorylated promoting ubiquitination and degradation, enabling the dimeric RELA to translocate to the nucleus and activate transcription.</text>
</comment>
<dbReference type="OrthoDB" id="20727at2759"/>
<evidence type="ECO:0000256" key="4">
    <source>
        <dbReference type="ARBA" id="ARBA00041123"/>
    </source>
</evidence>
<protein>
    <recommendedName>
        <fullName evidence="4">NF-kappa-B inhibitor alpha</fullName>
    </recommendedName>
    <alternativeName>
        <fullName evidence="5">I-kappa-B-alpha</fullName>
    </alternativeName>
</protein>
<evidence type="ECO:0000256" key="1">
    <source>
        <dbReference type="ARBA" id="ARBA00022737"/>
    </source>
</evidence>
<evidence type="ECO:0000256" key="6">
    <source>
        <dbReference type="ARBA" id="ARBA00045368"/>
    </source>
</evidence>
<dbReference type="GO" id="GO:0071356">
    <property type="term" value="P:cellular response to tumor necrosis factor"/>
    <property type="evidence" value="ECO:0007669"/>
    <property type="project" value="TreeGrafter"/>
</dbReference>
<dbReference type="PROSITE" id="PS50088">
    <property type="entry name" value="ANK_REPEAT"/>
    <property type="match status" value="4"/>
</dbReference>
<dbReference type="SUPFAM" id="SSF48403">
    <property type="entry name" value="Ankyrin repeat"/>
    <property type="match status" value="1"/>
</dbReference>
<evidence type="ECO:0000256" key="2">
    <source>
        <dbReference type="ARBA" id="ARBA00023043"/>
    </source>
</evidence>
<feature type="compositionally biased region" description="Acidic residues" evidence="8">
    <location>
        <begin position="369"/>
        <end position="389"/>
    </location>
</feature>
<dbReference type="PROSITE" id="PS50297">
    <property type="entry name" value="ANK_REP_REGION"/>
    <property type="match status" value="4"/>
</dbReference>
<keyword evidence="1" id="KW-0677">Repeat</keyword>
<feature type="repeat" description="ANK" evidence="7">
    <location>
        <begin position="306"/>
        <end position="338"/>
    </location>
</feature>
<feature type="region of interest" description="Disordered" evidence="8">
    <location>
        <begin position="122"/>
        <end position="146"/>
    </location>
</feature>
<comment type="similarity">
    <text evidence="3">Belongs to the NF-kappa-B inhibitor family.</text>
</comment>
<dbReference type="GO" id="GO:0005829">
    <property type="term" value="C:cytosol"/>
    <property type="evidence" value="ECO:0007669"/>
    <property type="project" value="TreeGrafter"/>
</dbReference>
<dbReference type="GO" id="GO:0034142">
    <property type="term" value="P:toll-like receptor 4 signaling pathway"/>
    <property type="evidence" value="ECO:0007669"/>
    <property type="project" value="TreeGrafter"/>
</dbReference>
<reference evidence="10" key="1">
    <citation type="submission" date="2025-08" db="UniProtKB">
        <authorList>
            <consortium name="RefSeq"/>
        </authorList>
    </citation>
    <scope>IDENTIFICATION</scope>
</reference>
<dbReference type="GeneID" id="115818329"/>
<dbReference type="InterPro" id="IPR002110">
    <property type="entry name" value="Ankyrin_rpt"/>
</dbReference>
<evidence type="ECO:0000256" key="5">
    <source>
        <dbReference type="ARBA" id="ARBA00041987"/>
    </source>
</evidence>
<evidence type="ECO:0000313" key="10">
    <source>
        <dbReference type="RefSeq" id="XP_030637543.1"/>
    </source>
</evidence>
<dbReference type="InterPro" id="IPR036770">
    <property type="entry name" value="Ankyrin_rpt-contain_sf"/>
</dbReference>
<proteinExistence type="inferred from homology"/>
<name>A0A6J2W045_CHACN</name>
<dbReference type="Proteomes" id="UP000504632">
    <property type="component" value="Chromosome 8"/>
</dbReference>
<dbReference type="GO" id="GO:0051059">
    <property type="term" value="F:NF-kappaB binding"/>
    <property type="evidence" value="ECO:0007669"/>
    <property type="project" value="TreeGrafter"/>
</dbReference>
<keyword evidence="9" id="KW-1185">Reference proteome</keyword>
<dbReference type="InParanoid" id="A0A6J2W045"/>
<gene>
    <name evidence="10" type="primary">nfkbib</name>
</gene>
<dbReference type="PRINTS" id="PR01415">
    <property type="entry name" value="ANKYRIN"/>
</dbReference>
<dbReference type="Gene3D" id="1.25.40.20">
    <property type="entry name" value="Ankyrin repeat-containing domain"/>
    <property type="match status" value="1"/>
</dbReference>
<evidence type="ECO:0000256" key="8">
    <source>
        <dbReference type="SAM" id="MobiDB-lite"/>
    </source>
</evidence>
<dbReference type="RefSeq" id="XP_030637543.1">
    <property type="nucleotide sequence ID" value="XM_030781683.1"/>
</dbReference>
<feature type="repeat" description="ANK" evidence="7">
    <location>
        <begin position="272"/>
        <end position="304"/>
    </location>
</feature>
<feature type="region of interest" description="Disordered" evidence="8">
    <location>
        <begin position="358"/>
        <end position="398"/>
    </location>
</feature>
<sequence length="398" mass="43481">MAGTQRQTAPDFECDSRKQNARPGFSFGPEKRDGTDAVSEDWCDSGLDSLGGVALGVSTTDGTDAAHWQSETEWIPDPESNGSENCVSVGGGDRLDSAIGESITDETVGRLSAGIGTIILSEPVGPNATESGQTGRVGATSREEERQRREELFNTLNFLSEDGDTALHLALIHEQWGFVDYLLSVIALDPSWTQYLDIQNDLGQTALHLAVIVDQWECVRGLLWGGANAELQERGGNTPLHLAVREQRVECVRELTACPRTPQDHMHVTNFSGVTALHLAVQKGNYDIIGMLLKAGADVNQRDLSSGRSPLHWAVESQKPAVVELLLWAGAMVDQRSYAGHTPLYCAIHRPNKDVQELLRAGGATHSPEDEEDDEEEDERESEEEEFDDVIINGQRVL</sequence>
<dbReference type="PANTHER" id="PTHR46680">
    <property type="entry name" value="NF-KAPPA-B INHIBITOR ALPHA"/>
    <property type="match status" value="1"/>
</dbReference>
<feature type="region of interest" description="Disordered" evidence="8">
    <location>
        <begin position="1"/>
        <end position="42"/>
    </location>
</feature>
<accession>A0A6J2W045</accession>
<dbReference type="PANTHER" id="PTHR46680:SF1">
    <property type="entry name" value="NF-KAPPA-B INHIBITOR ALPHA"/>
    <property type="match status" value="1"/>
</dbReference>
<dbReference type="CTD" id="4793"/>
<evidence type="ECO:0000256" key="3">
    <source>
        <dbReference type="ARBA" id="ARBA00038439"/>
    </source>
</evidence>
<feature type="repeat" description="ANK" evidence="7">
    <location>
        <begin position="202"/>
        <end position="234"/>
    </location>
</feature>
<keyword evidence="2 7" id="KW-0040">ANK repeat</keyword>
<dbReference type="InterPro" id="IPR051070">
    <property type="entry name" value="NF-kappa-B_inhibitor"/>
</dbReference>